<gene>
    <name evidence="1" type="ORF">Terrestrivirus1_173</name>
</gene>
<evidence type="ECO:0000313" key="1">
    <source>
        <dbReference type="EMBL" id="AYV75299.1"/>
    </source>
</evidence>
<reference evidence="1" key="1">
    <citation type="submission" date="2018-10" db="EMBL/GenBank/DDBJ databases">
        <title>Hidden diversity of soil giant viruses.</title>
        <authorList>
            <person name="Schulz F."/>
            <person name="Alteio L."/>
            <person name="Goudeau D."/>
            <person name="Ryan E.M."/>
            <person name="Malmstrom R.R."/>
            <person name="Blanchard J."/>
            <person name="Woyke T."/>
        </authorList>
    </citation>
    <scope>NUCLEOTIDE SEQUENCE</scope>
    <source>
        <strain evidence="1">TEV1</strain>
    </source>
</reference>
<sequence length="227" mass="26444">MSKYLQFFGKAYKSDKFMFIHGLGIPINLNIFSSSEHHKEQMLSLINKNKNLFLSGSLITNPYRVHPQMLFVNANVQSSNKTVEQWNTGPFHDFDFNAVTKQNNVRLNGSGDWSMMHSNTMREIKEGKIILGDDNKLTFQDIHDKSKVLTDLLMECNIDPNELAIKHYPFWNKDKKIVVSDYDWVRPQKQEQESDRNLANSKIKDLIGYYVESFHGVEGYERDNDDD</sequence>
<accession>A0A3G4ZPC3</accession>
<proteinExistence type="predicted"/>
<dbReference type="EMBL" id="MK071979">
    <property type="protein sequence ID" value="AYV75299.1"/>
    <property type="molecule type" value="Genomic_DNA"/>
</dbReference>
<name>A0A3G4ZPC3_9VIRU</name>
<organism evidence="1">
    <name type="scientific">Terrestrivirus sp</name>
    <dbReference type="NCBI Taxonomy" id="2487775"/>
    <lineage>
        <taxon>Viruses</taxon>
        <taxon>Varidnaviria</taxon>
        <taxon>Bamfordvirae</taxon>
        <taxon>Nucleocytoviricota</taxon>
        <taxon>Megaviricetes</taxon>
        <taxon>Imitervirales</taxon>
        <taxon>Mimiviridae</taxon>
        <taxon>Klosneuvirinae</taxon>
    </lineage>
</organism>
<protein>
    <submittedName>
        <fullName evidence="1">Uncharacterized protein</fullName>
    </submittedName>
</protein>